<evidence type="ECO:0000313" key="3">
    <source>
        <dbReference type="EMBL" id="ORW08104.1"/>
    </source>
</evidence>
<feature type="compositionally biased region" description="Low complexity" evidence="1">
    <location>
        <begin position="357"/>
        <end position="366"/>
    </location>
</feature>
<dbReference type="InterPro" id="IPR052336">
    <property type="entry name" value="MlaD_Phospholipid_Transporter"/>
</dbReference>
<dbReference type="EMBL" id="LQPG01000039">
    <property type="protein sequence ID" value="ORW08104.1"/>
    <property type="molecule type" value="Genomic_DNA"/>
</dbReference>
<dbReference type="Pfam" id="PF02470">
    <property type="entry name" value="MlaD"/>
    <property type="match status" value="1"/>
</dbReference>
<accession>A0A1X1YAR0</accession>
<feature type="region of interest" description="Disordered" evidence="1">
    <location>
        <begin position="338"/>
        <end position="416"/>
    </location>
</feature>
<dbReference type="GO" id="GO:0005576">
    <property type="term" value="C:extracellular region"/>
    <property type="evidence" value="ECO:0007669"/>
    <property type="project" value="TreeGrafter"/>
</dbReference>
<dbReference type="STRING" id="1108812.AWC16_20445"/>
<dbReference type="OrthoDB" id="3606263at2"/>
<proteinExistence type="predicted"/>
<organism evidence="3 4">
    <name type="scientific">Mycolicibacter longobardus</name>
    <dbReference type="NCBI Taxonomy" id="1108812"/>
    <lineage>
        <taxon>Bacteria</taxon>
        <taxon>Bacillati</taxon>
        <taxon>Actinomycetota</taxon>
        <taxon>Actinomycetes</taxon>
        <taxon>Mycobacteriales</taxon>
        <taxon>Mycobacteriaceae</taxon>
        <taxon>Mycolicibacter</taxon>
    </lineage>
</organism>
<evidence type="ECO:0000259" key="2">
    <source>
        <dbReference type="Pfam" id="PF02470"/>
    </source>
</evidence>
<keyword evidence="4" id="KW-1185">Reference proteome</keyword>
<dbReference type="Proteomes" id="UP000193866">
    <property type="component" value="Unassembled WGS sequence"/>
</dbReference>
<dbReference type="PANTHER" id="PTHR33371">
    <property type="entry name" value="INTERMEMBRANE PHOSPHOLIPID TRANSPORT SYSTEM BINDING PROTEIN MLAD-RELATED"/>
    <property type="match status" value="1"/>
</dbReference>
<dbReference type="AlphaFoldDB" id="A0A1X1YAR0"/>
<reference evidence="3 4" key="1">
    <citation type="submission" date="2016-01" db="EMBL/GenBank/DDBJ databases">
        <title>The new phylogeny of the genus Mycobacterium.</title>
        <authorList>
            <person name="Tarcisio F."/>
            <person name="Conor M."/>
            <person name="Antonella G."/>
            <person name="Elisabetta G."/>
            <person name="Giulia F.S."/>
            <person name="Sara T."/>
            <person name="Anna F."/>
            <person name="Clotilde B."/>
            <person name="Roberto B."/>
            <person name="Veronica D.S."/>
            <person name="Fabio R."/>
            <person name="Monica P."/>
            <person name="Olivier J."/>
            <person name="Enrico T."/>
            <person name="Nicola S."/>
        </authorList>
    </citation>
    <scope>NUCLEOTIDE SEQUENCE [LARGE SCALE GENOMIC DNA]</scope>
    <source>
        <strain evidence="3 4">DSM 45394</strain>
    </source>
</reference>
<dbReference type="InterPro" id="IPR003399">
    <property type="entry name" value="Mce/MlaD"/>
</dbReference>
<evidence type="ECO:0000256" key="1">
    <source>
        <dbReference type="SAM" id="MobiDB-lite"/>
    </source>
</evidence>
<feature type="compositionally biased region" description="Pro residues" evidence="1">
    <location>
        <begin position="397"/>
        <end position="416"/>
    </location>
</feature>
<feature type="compositionally biased region" description="Polar residues" evidence="1">
    <location>
        <begin position="374"/>
        <end position="387"/>
    </location>
</feature>
<gene>
    <name evidence="3" type="ORF">AWC16_20445</name>
</gene>
<dbReference type="PANTHER" id="PTHR33371:SF16">
    <property type="entry name" value="MCE-FAMILY PROTEIN MCE3F"/>
    <property type="match status" value="1"/>
</dbReference>
<protein>
    <submittedName>
        <fullName evidence="3">Mammalian cell entry protein</fullName>
    </submittedName>
</protein>
<feature type="domain" description="Mce/MlaD" evidence="2">
    <location>
        <begin position="38"/>
        <end position="111"/>
    </location>
</feature>
<dbReference type="RefSeq" id="WP_085266384.1">
    <property type="nucleotide sequence ID" value="NZ_LQPG01000039.1"/>
</dbReference>
<comment type="caution">
    <text evidence="3">The sequence shown here is derived from an EMBL/GenBank/DDBJ whole genome shotgun (WGS) entry which is preliminary data.</text>
</comment>
<evidence type="ECO:0000313" key="4">
    <source>
        <dbReference type="Proteomes" id="UP000193866"/>
    </source>
</evidence>
<sequence length="416" mass="43845">MTGIRTKLSVLSLVVILVAGIAYLYFGALRINPASRTFEVVVPLAESGGLLPNQDVTLRGVPIGRVTSLTLENGGVTARVSIEQRVHIPVDTAVRVSGLSPAGEQYLDFRPQSSGPPFLTDGAVIEPGRATTPVTLAQVLADADGALAQLDPAKLAVIRHELGVSAEGPDKLGAILDGGTFLISTLDGVLPQTVDLLKTSRMSFSTLVDTNPGLAATGSQLGSVFAGMRQMDGGYRTLLTQTPRTLGAVDSLFANNSETMIQLLGNLATVAQLSYVRVPALNALFPGPEVRGSMLENLTTIFHEHAAWAIADIYPRYTCDYMTPRGVPSAADYPEPRRNTFCPNADPSVLVRGARNAPRPAGDDTAGPPPGADLNQTADPTPQTRWTAPTPYGGPVWPMPIPGDAPPPPEPRPPSR</sequence>
<name>A0A1X1YAR0_9MYCO</name>